<organism evidence="1">
    <name type="scientific">uncultured marine thaumarchaeote KM3_78_D03</name>
    <dbReference type="NCBI Taxonomy" id="1456290"/>
    <lineage>
        <taxon>Archaea</taxon>
        <taxon>Nitrososphaerota</taxon>
        <taxon>environmental samples</taxon>
    </lineage>
</organism>
<accession>A0A075HT71</accession>
<evidence type="ECO:0000313" key="1">
    <source>
        <dbReference type="EMBL" id="AIF17637.1"/>
    </source>
</evidence>
<sequence length="135" mass="14969">MKTKIGIFAGLFVLVAMIGMSPSFADSNTTVLSTTDGIQLTKTVVSMSISSDNAMPWGFVEGTVENYAEEHPVIIQIYQNDEPVHFAQTDVNEDGTYEYKFRARNIDGDNVVSIYEGDYEVKIFKSVQITGKNLI</sequence>
<protein>
    <submittedName>
        <fullName evidence="1">Uncharacterized protein</fullName>
    </submittedName>
</protein>
<name>A0A075HT71_9ARCH</name>
<proteinExistence type="predicted"/>
<dbReference type="EMBL" id="KF901087">
    <property type="protein sequence ID" value="AIF17637.1"/>
    <property type="molecule type" value="Genomic_DNA"/>
</dbReference>
<reference evidence="1" key="1">
    <citation type="journal article" date="2014" name="Genome Biol. Evol.">
        <title>Pangenome evidence for extensive interdomain horizontal transfer affecting lineage core and shell genes in uncultured planktonic thaumarchaeota and euryarchaeota.</title>
        <authorList>
            <person name="Deschamps P."/>
            <person name="Zivanovic Y."/>
            <person name="Moreira D."/>
            <person name="Rodriguez-Valera F."/>
            <person name="Lopez-Garcia P."/>
        </authorList>
    </citation>
    <scope>NUCLEOTIDE SEQUENCE</scope>
</reference>
<dbReference type="AlphaFoldDB" id="A0A075HT71"/>